<gene>
    <name evidence="2" type="ORF">HDF14_003408</name>
</gene>
<dbReference type="AlphaFoldDB" id="A0A9X0QG43"/>
<evidence type="ECO:0000313" key="3">
    <source>
        <dbReference type="Proteomes" id="UP000535182"/>
    </source>
</evidence>
<proteinExistence type="predicted"/>
<keyword evidence="1" id="KW-0472">Membrane</keyword>
<evidence type="ECO:0000313" key="2">
    <source>
        <dbReference type="EMBL" id="MBB5329786.1"/>
    </source>
</evidence>
<organism evidence="2 3">
    <name type="scientific">Tunturiibacter gelidiferens</name>
    <dbReference type="NCBI Taxonomy" id="3069689"/>
    <lineage>
        <taxon>Bacteria</taxon>
        <taxon>Pseudomonadati</taxon>
        <taxon>Acidobacteriota</taxon>
        <taxon>Terriglobia</taxon>
        <taxon>Terriglobales</taxon>
        <taxon>Acidobacteriaceae</taxon>
        <taxon>Tunturiibacter</taxon>
    </lineage>
</organism>
<dbReference type="EMBL" id="JACHEB010000007">
    <property type="protein sequence ID" value="MBB5329786.1"/>
    <property type="molecule type" value="Genomic_DNA"/>
</dbReference>
<evidence type="ECO:0000256" key="1">
    <source>
        <dbReference type="SAM" id="Phobius"/>
    </source>
</evidence>
<dbReference type="Proteomes" id="UP000535182">
    <property type="component" value="Unassembled WGS sequence"/>
</dbReference>
<name>A0A9X0QG43_9BACT</name>
<sequence length="37" mass="4168">MSSSSESSSWLESWWPLLVILFGVIFVTALVTFHPVN</sequence>
<protein>
    <submittedName>
        <fullName evidence="2">Uncharacterized protein</fullName>
    </submittedName>
</protein>
<keyword evidence="1" id="KW-1133">Transmembrane helix</keyword>
<feature type="transmembrane region" description="Helical" evidence="1">
    <location>
        <begin position="14"/>
        <end position="33"/>
    </location>
</feature>
<reference evidence="2 3" key="1">
    <citation type="submission" date="2020-08" db="EMBL/GenBank/DDBJ databases">
        <title>Genomic Encyclopedia of Type Strains, Phase IV (KMG-V): Genome sequencing to study the core and pangenomes of soil and plant-associated prokaryotes.</title>
        <authorList>
            <person name="Whitman W."/>
        </authorList>
    </citation>
    <scope>NUCLEOTIDE SEQUENCE [LARGE SCALE GENOMIC DNA]</scope>
    <source>
        <strain evidence="2 3">X5P2</strain>
    </source>
</reference>
<keyword evidence="1" id="KW-0812">Transmembrane</keyword>
<keyword evidence="3" id="KW-1185">Reference proteome</keyword>
<accession>A0A9X0QG43</accession>
<comment type="caution">
    <text evidence="2">The sequence shown here is derived from an EMBL/GenBank/DDBJ whole genome shotgun (WGS) entry which is preliminary data.</text>
</comment>